<dbReference type="RefSeq" id="WP_103662267.1">
    <property type="nucleotide sequence ID" value="NZ_ML136877.1"/>
</dbReference>
<evidence type="ECO:0000313" key="14">
    <source>
        <dbReference type="Proteomes" id="UP000288291"/>
    </source>
</evidence>
<evidence type="ECO:0000256" key="5">
    <source>
        <dbReference type="ARBA" id="ARBA00021843"/>
    </source>
</evidence>
<dbReference type="InterPro" id="IPR050266">
    <property type="entry name" value="AB_hydrolase_sf"/>
</dbReference>
<protein>
    <recommendedName>
        <fullName evidence="5 10">Proline iminopeptidase</fullName>
        <shortName evidence="10">PIP</shortName>
        <ecNumber evidence="4 10">3.4.11.5</ecNumber>
    </recommendedName>
    <alternativeName>
        <fullName evidence="9 10">Prolyl aminopeptidase</fullName>
    </alternativeName>
</protein>
<feature type="active site" description="Proton donor" evidence="11">
    <location>
        <position position="271"/>
    </location>
</feature>
<comment type="similarity">
    <text evidence="3 10">Belongs to the peptidase S33 family.</text>
</comment>
<dbReference type="GO" id="GO:0016020">
    <property type="term" value="C:membrane"/>
    <property type="evidence" value="ECO:0007669"/>
    <property type="project" value="TreeGrafter"/>
</dbReference>
<evidence type="ECO:0000313" key="13">
    <source>
        <dbReference type="EMBL" id="RVU71085.1"/>
    </source>
</evidence>
<dbReference type="GO" id="GO:0030313">
    <property type="term" value="C:cell envelope"/>
    <property type="evidence" value="ECO:0007669"/>
    <property type="project" value="UniProtKB-SubCell"/>
</dbReference>
<evidence type="ECO:0000256" key="8">
    <source>
        <dbReference type="ARBA" id="ARBA00022801"/>
    </source>
</evidence>
<dbReference type="InterPro" id="IPR000073">
    <property type="entry name" value="AB_hydrolase_1"/>
</dbReference>
<dbReference type="Gene3D" id="3.40.50.1820">
    <property type="entry name" value="alpha/beta hydrolase"/>
    <property type="match status" value="1"/>
</dbReference>
<evidence type="ECO:0000256" key="6">
    <source>
        <dbReference type="ARBA" id="ARBA00022438"/>
    </source>
</evidence>
<organism evidence="13 14">
    <name type="scientific">Lactobacillus xujianguonis</name>
    <dbReference type="NCBI Taxonomy" id="2495899"/>
    <lineage>
        <taxon>Bacteria</taxon>
        <taxon>Bacillati</taxon>
        <taxon>Bacillota</taxon>
        <taxon>Bacilli</taxon>
        <taxon>Lactobacillales</taxon>
        <taxon>Lactobacillaceae</taxon>
        <taxon>Lactobacillus</taxon>
    </lineage>
</organism>
<dbReference type="PIRSF" id="PIRSF005539">
    <property type="entry name" value="Pept_S33_TRI_F1"/>
    <property type="match status" value="1"/>
</dbReference>
<dbReference type="PANTHER" id="PTHR43798">
    <property type="entry name" value="MONOACYLGLYCEROL LIPASE"/>
    <property type="match status" value="1"/>
</dbReference>
<comment type="subcellular location">
    <subcellularLocation>
        <location evidence="2">Cell envelope</location>
    </subcellularLocation>
</comment>
<evidence type="ECO:0000256" key="4">
    <source>
        <dbReference type="ARBA" id="ARBA00012568"/>
    </source>
</evidence>
<keyword evidence="6 10" id="KW-0031">Aminopeptidase</keyword>
<dbReference type="Proteomes" id="UP000288291">
    <property type="component" value="Unassembled WGS sequence"/>
</dbReference>
<gene>
    <name evidence="13" type="ORF">EJK17_04320</name>
</gene>
<dbReference type="InterPro" id="IPR029058">
    <property type="entry name" value="AB_hydrolase_fold"/>
</dbReference>
<dbReference type="PRINTS" id="PR00793">
    <property type="entry name" value="PROAMNOPTASE"/>
</dbReference>
<dbReference type="Pfam" id="PF00561">
    <property type="entry name" value="Abhydrolase_1"/>
    <property type="match status" value="1"/>
</dbReference>
<evidence type="ECO:0000256" key="3">
    <source>
        <dbReference type="ARBA" id="ARBA00010088"/>
    </source>
</evidence>
<dbReference type="GO" id="GO:0006508">
    <property type="term" value="P:proteolysis"/>
    <property type="evidence" value="ECO:0007669"/>
    <property type="project" value="UniProtKB-KW"/>
</dbReference>
<evidence type="ECO:0000256" key="1">
    <source>
        <dbReference type="ARBA" id="ARBA00001585"/>
    </source>
</evidence>
<dbReference type="InterPro" id="IPR005945">
    <property type="entry name" value="Pro_imino_pep"/>
</dbReference>
<evidence type="ECO:0000256" key="11">
    <source>
        <dbReference type="PIRSR" id="PIRSR005539-1"/>
    </source>
</evidence>
<keyword evidence="7 10" id="KW-0645">Protease</keyword>
<evidence type="ECO:0000256" key="7">
    <source>
        <dbReference type="ARBA" id="ARBA00022670"/>
    </source>
</evidence>
<proteinExistence type="inferred from homology"/>
<dbReference type="NCBIfam" id="NF045945">
    <property type="entry name" value="ProImpepLactob"/>
    <property type="match status" value="1"/>
</dbReference>
<comment type="caution">
    <text evidence="13">The sequence shown here is derived from an EMBL/GenBank/DDBJ whole genome shotgun (WGS) entry which is preliminary data.</text>
</comment>
<dbReference type="SUPFAM" id="SSF53474">
    <property type="entry name" value="alpha/beta-Hydrolases"/>
    <property type="match status" value="1"/>
</dbReference>
<keyword evidence="8 10" id="KW-0378">Hydrolase</keyword>
<accession>A0A437SVY0</accession>
<dbReference type="EC" id="3.4.11.5" evidence="4 10"/>
<feature type="active site" evidence="11">
    <location>
        <position position="244"/>
    </location>
</feature>
<keyword evidence="14" id="KW-1185">Reference proteome</keyword>
<feature type="domain" description="AB hydrolase-1" evidence="12">
    <location>
        <begin position="28"/>
        <end position="276"/>
    </location>
</feature>
<sequence>MEIREGYVPFGKFKTYYRLAGRRNDKAPLVLLHGGPGSTHNYFEVLDALAERSGRQIVMYDQLGCGKSSIPDEQPELYTKENWVKELENLRERLHLYDIHLLGQSWGGMLALIYLCDYHPQGIQSLILSSTLSSAKLWSKELHRLIKYLPIEEQAAIHRAELTHNFQDPAYKRANQHFMNEHAIDMTKTCPECVMREKIGGTVAYETAWGPNEYTPEGNLHDYEYTEKLAKIKVPTLITSGTDDLCTPYVAKTMQDHIAGSQWQLFEGCGHMSFVEQTEKYVDLLSKWLKDKK</sequence>
<name>A0A437SVY0_9LACO</name>
<feature type="active site" description="Nucleophile" evidence="11">
    <location>
        <position position="105"/>
    </location>
</feature>
<comment type="function">
    <text evidence="10">Releases the N-terminal proline from various substrates.</text>
</comment>
<evidence type="ECO:0000259" key="12">
    <source>
        <dbReference type="Pfam" id="PF00561"/>
    </source>
</evidence>
<evidence type="ECO:0000256" key="2">
    <source>
        <dbReference type="ARBA" id="ARBA00004196"/>
    </source>
</evidence>
<comment type="catalytic activity">
    <reaction evidence="1 10">
        <text>Release of N-terminal proline from a peptide.</text>
        <dbReference type="EC" id="3.4.11.5"/>
    </reaction>
</comment>
<dbReference type="PANTHER" id="PTHR43798:SF31">
    <property type="entry name" value="AB HYDROLASE SUPERFAMILY PROTEIN YCLE"/>
    <property type="match status" value="1"/>
</dbReference>
<evidence type="ECO:0000256" key="9">
    <source>
        <dbReference type="ARBA" id="ARBA00029605"/>
    </source>
</evidence>
<dbReference type="AlphaFoldDB" id="A0A437SVY0"/>
<dbReference type="EMBL" id="RXIA01000009">
    <property type="protein sequence ID" value="RVU71085.1"/>
    <property type="molecule type" value="Genomic_DNA"/>
</dbReference>
<dbReference type="NCBIfam" id="TIGR01250">
    <property type="entry name" value="pro_imino_pep_2"/>
    <property type="match status" value="1"/>
</dbReference>
<reference evidence="13 14" key="1">
    <citation type="submission" date="2018-12" db="EMBL/GenBank/DDBJ databases">
        <authorList>
            <person name="Meng J."/>
        </authorList>
    </citation>
    <scope>NUCLEOTIDE SEQUENCE [LARGE SCALE GENOMIC DNA]</scope>
    <source>
        <strain evidence="13 14">HT111-2</strain>
    </source>
</reference>
<dbReference type="InterPro" id="IPR002410">
    <property type="entry name" value="Peptidase_S33"/>
</dbReference>
<dbReference type="GO" id="GO:0004177">
    <property type="term" value="F:aminopeptidase activity"/>
    <property type="evidence" value="ECO:0007669"/>
    <property type="project" value="UniProtKB-KW"/>
</dbReference>
<evidence type="ECO:0000256" key="10">
    <source>
        <dbReference type="PIRNR" id="PIRNR005539"/>
    </source>
</evidence>